<dbReference type="OrthoDB" id="4056921at2759"/>
<comment type="caution">
    <text evidence="12">The sequence shown here is derived from an EMBL/GenBank/DDBJ whole genome shotgun (WGS) entry which is preliminary data.</text>
</comment>
<dbReference type="InterPro" id="IPR045143">
    <property type="entry name" value="Spc25"/>
</dbReference>
<dbReference type="Pfam" id="PF08234">
    <property type="entry name" value="Spindle_Spc25"/>
    <property type="match status" value="1"/>
</dbReference>
<keyword evidence="6 10" id="KW-0175">Coiled coil</keyword>
<dbReference type="STRING" id="1399860.A0A2C5Y3G4"/>
<evidence type="ECO:0000256" key="9">
    <source>
        <dbReference type="RuleBase" id="RU367150"/>
    </source>
</evidence>
<keyword evidence="5 9" id="KW-0995">Kinetochore</keyword>
<dbReference type="EMBL" id="NJET01000038">
    <property type="protein sequence ID" value="PHH64025.1"/>
    <property type="molecule type" value="Genomic_DNA"/>
</dbReference>
<dbReference type="GO" id="GO:0051301">
    <property type="term" value="P:cell division"/>
    <property type="evidence" value="ECO:0007669"/>
    <property type="project" value="UniProtKB-UniRule"/>
</dbReference>
<evidence type="ECO:0000256" key="5">
    <source>
        <dbReference type="ARBA" id="ARBA00022838"/>
    </source>
</evidence>
<keyword evidence="2 9" id="KW-0158">Chromosome</keyword>
<dbReference type="Proteomes" id="UP000226192">
    <property type="component" value="Unassembled WGS sequence"/>
</dbReference>
<comment type="function">
    <text evidence="9">Acts as a component of the essential kinetochore-associated NDC80 complex, which is required for chromosome segregation and spindle checkpoint activity.</text>
</comment>
<comment type="subunit">
    <text evidence="9">Component of the NDC80 complex.</text>
</comment>
<protein>
    <recommendedName>
        <fullName evidence="9">Kinetochore protein SPC25</fullName>
    </recommendedName>
</protein>
<reference evidence="12 13" key="1">
    <citation type="submission" date="2017-06" db="EMBL/GenBank/DDBJ databases">
        <title>Ant-infecting Ophiocordyceps genomes reveal a high diversity of potential behavioral manipulation genes and a possible major role for enterotoxins.</title>
        <authorList>
            <person name="De Bekker C."/>
            <person name="Evans H.C."/>
            <person name="Brachmann A."/>
            <person name="Hughes D.P."/>
        </authorList>
    </citation>
    <scope>NUCLEOTIDE SEQUENCE [LARGE SCALE GENOMIC DNA]</scope>
    <source>
        <strain evidence="12 13">Map64</strain>
    </source>
</reference>
<sequence length="258" mass="30178">MSTAYEPSLSSSIRRLSLAPAGDSATNSLPSINFGFETLQHRMSRFTAKFNAFIEHGREEMLQRRHKYGAQVAELEDEIQTKKQNIEIVKSQIALQQQSLDKEEAERREMEASIKNLEAQRDTHLATRARLQKQMAQTEAEIAKRLAAQRKYAEECEAQSRFNVPELDFWVSSLCLRIEGAGHRERLKFVYTHIDERNWDHEAWFELDTTARDYDVKHCKPKLEREKVDRVLDRVNETRELVVLLKGMRELFVEILRS</sequence>
<evidence type="ECO:0000313" key="13">
    <source>
        <dbReference type="Proteomes" id="UP000226192"/>
    </source>
</evidence>
<comment type="subcellular location">
    <subcellularLocation>
        <location evidence="9">Nucleus</location>
    </subcellularLocation>
    <subcellularLocation>
        <location evidence="9">Chromosome</location>
        <location evidence="9">Centromere</location>
        <location evidence="9">Kinetochore</location>
    </subcellularLocation>
</comment>
<keyword evidence="4 9" id="KW-0498">Mitosis</keyword>
<evidence type="ECO:0000256" key="1">
    <source>
        <dbReference type="ARBA" id="ARBA00006379"/>
    </source>
</evidence>
<gene>
    <name evidence="12" type="ORF">CDD81_5130</name>
</gene>
<name>A0A2C5Y3G4_9HYPO</name>
<evidence type="ECO:0000313" key="12">
    <source>
        <dbReference type="EMBL" id="PHH64025.1"/>
    </source>
</evidence>
<evidence type="ECO:0000256" key="8">
    <source>
        <dbReference type="ARBA" id="ARBA00023328"/>
    </source>
</evidence>
<dbReference type="PANTHER" id="PTHR14281:SF0">
    <property type="entry name" value="KINETOCHORE PROTEIN SPC25"/>
    <property type="match status" value="1"/>
</dbReference>
<accession>A0A2C5Y3G4</accession>
<dbReference type="InterPro" id="IPR013255">
    <property type="entry name" value="Spc25_C"/>
</dbReference>
<evidence type="ECO:0000256" key="10">
    <source>
        <dbReference type="SAM" id="Coils"/>
    </source>
</evidence>
<keyword evidence="7 9" id="KW-0131">Cell cycle</keyword>
<keyword evidence="9" id="KW-0539">Nucleus</keyword>
<dbReference type="AlphaFoldDB" id="A0A2C5Y3G4"/>
<dbReference type="GO" id="GO:0031262">
    <property type="term" value="C:Ndc80 complex"/>
    <property type="evidence" value="ECO:0007669"/>
    <property type="project" value="InterPro"/>
</dbReference>
<evidence type="ECO:0000256" key="2">
    <source>
        <dbReference type="ARBA" id="ARBA00022454"/>
    </source>
</evidence>
<evidence type="ECO:0000259" key="11">
    <source>
        <dbReference type="Pfam" id="PF08234"/>
    </source>
</evidence>
<evidence type="ECO:0000256" key="3">
    <source>
        <dbReference type="ARBA" id="ARBA00022618"/>
    </source>
</evidence>
<comment type="similarity">
    <text evidence="1 9">Belongs to the SPC25 family.</text>
</comment>
<dbReference type="GO" id="GO:0007059">
    <property type="term" value="P:chromosome segregation"/>
    <property type="evidence" value="ECO:0007669"/>
    <property type="project" value="InterPro"/>
</dbReference>
<proteinExistence type="inferred from homology"/>
<keyword evidence="3 9" id="KW-0132">Cell division</keyword>
<dbReference type="Gene3D" id="3.30.457.50">
    <property type="entry name" value="Chromosome segregation protein Spc25"/>
    <property type="match status" value="1"/>
</dbReference>
<dbReference type="CDD" id="cd23784">
    <property type="entry name" value="RWD_Spc25"/>
    <property type="match status" value="1"/>
</dbReference>
<feature type="domain" description="Chromosome segregation protein Spc25 C-terminal" evidence="11">
    <location>
        <begin position="182"/>
        <end position="253"/>
    </location>
</feature>
<evidence type="ECO:0000256" key="6">
    <source>
        <dbReference type="ARBA" id="ARBA00023054"/>
    </source>
</evidence>
<keyword evidence="13" id="KW-1185">Reference proteome</keyword>
<evidence type="ECO:0000256" key="4">
    <source>
        <dbReference type="ARBA" id="ARBA00022776"/>
    </source>
</evidence>
<evidence type="ECO:0000256" key="7">
    <source>
        <dbReference type="ARBA" id="ARBA00023306"/>
    </source>
</evidence>
<organism evidence="12 13">
    <name type="scientific">Ophiocordyceps australis</name>
    <dbReference type="NCBI Taxonomy" id="1399860"/>
    <lineage>
        <taxon>Eukaryota</taxon>
        <taxon>Fungi</taxon>
        <taxon>Dikarya</taxon>
        <taxon>Ascomycota</taxon>
        <taxon>Pezizomycotina</taxon>
        <taxon>Sordariomycetes</taxon>
        <taxon>Hypocreomycetidae</taxon>
        <taxon>Hypocreales</taxon>
        <taxon>Ophiocordycipitaceae</taxon>
        <taxon>Ophiocordyceps</taxon>
    </lineage>
</organism>
<dbReference type="FunFam" id="3.30.457.50:FF:000001">
    <property type="entry name" value="Probable kinetochore protein spc25"/>
    <property type="match status" value="1"/>
</dbReference>
<keyword evidence="8 9" id="KW-0137">Centromere</keyword>
<dbReference type="PANTHER" id="PTHR14281">
    <property type="entry name" value="KINETOCHORE PROTEIN SPC25-RELATED"/>
    <property type="match status" value="1"/>
</dbReference>
<feature type="coiled-coil region" evidence="10">
    <location>
        <begin position="58"/>
        <end position="148"/>
    </location>
</feature>
<dbReference type="GO" id="GO:0005634">
    <property type="term" value="C:nucleus"/>
    <property type="evidence" value="ECO:0007669"/>
    <property type="project" value="UniProtKB-SubCell"/>
</dbReference>